<dbReference type="PIRSF" id="PIRSF039090">
    <property type="entry name" value="Flis"/>
    <property type="match status" value="1"/>
</dbReference>
<sequence length="148" mass="15725">MFSTSQFGANAYARVGAQTGVFGASPQRLAVMMFEASRAAIVQARLHIRAGRMAEKGVAINKAVKIIGGGLKDGLDMERGGDLAVRLAGHYDAMLSRLTQANLQNDELLLTEVDQMLAALEDVWRKAPLDAMPSPQMNGQAVAQAVGV</sequence>
<evidence type="ECO:0000313" key="7">
    <source>
        <dbReference type="EMBL" id="KKB64214.1"/>
    </source>
</evidence>
<evidence type="ECO:0000256" key="2">
    <source>
        <dbReference type="ARBA" id="ARBA00008787"/>
    </source>
</evidence>
<keyword evidence="5" id="KW-0143">Chaperone</keyword>
<evidence type="ECO:0000256" key="1">
    <source>
        <dbReference type="ARBA" id="ARBA00004514"/>
    </source>
</evidence>
<dbReference type="SUPFAM" id="SSF101116">
    <property type="entry name" value="Flagellar export chaperone FliS"/>
    <property type="match status" value="1"/>
</dbReference>
<dbReference type="AlphaFoldDB" id="A0A0F5K2X4"/>
<dbReference type="InterPro" id="IPR003713">
    <property type="entry name" value="FliS"/>
</dbReference>
<dbReference type="PANTHER" id="PTHR34773:SF1">
    <property type="entry name" value="FLAGELLAR SECRETION CHAPERONE FLIS"/>
    <property type="match status" value="1"/>
</dbReference>
<keyword evidence="4 6" id="KW-1005">Bacterial flagellum biogenesis</keyword>
<comment type="subcellular location">
    <subcellularLocation>
        <location evidence="1 6">Cytoplasm</location>
        <location evidence="1 6">Cytosol</location>
    </subcellularLocation>
</comment>
<evidence type="ECO:0000256" key="6">
    <source>
        <dbReference type="PIRNR" id="PIRNR039090"/>
    </source>
</evidence>
<reference evidence="7 8" key="1">
    <citation type="submission" date="2015-03" db="EMBL/GenBank/DDBJ databases">
        <title>Draft Genome Sequence of Burkholderia andropogonis type strain ICMP2807, isolated from Sorghum bicolor.</title>
        <authorList>
            <person name="Lopes-Santos L."/>
            <person name="Castro D.B."/>
            <person name="Ottoboni L.M."/>
            <person name="Park D."/>
            <person name="Weirc B.S."/>
            <person name="Destefano S.A."/>
        </authorList>
    </citation>
    <scope>NUCLEOTIDE SEQUENCE [LARGE SCALE GENOMIC DNA]</scope>
    <source>
        <strain evidence="7 8">ICMP2807</strain>
    </source>
</reference>
<evidence type="ECO:0000313" key="8">
    <source>
        <dbReference type="Proteomes" id="UP000033618"/>
    </source>
</evidence>
<dbReference type="GO" id="GO:0044780">
    <property type="term" value="P:bacterial-type flagellum assembly"/>
    <property type="evidence" value="ECO:0007669"/>
    <property type="project" value="InterPro"/>
</dbReference>
<evidence type="ECO:0000256" key="4">
    <source>
        <dbReference type="ARBA" id="ARBA00022795"/>
    </source>
</evidence>
<dbReference type="OrthoDB" id="9792010at2"/>
<dbReference type="NCBIfam" id="TIGR00208">
    <property type="entry name" value="fliS"/>
    <property type="match status" value="1"/>
</dbReference>
<protein>
    <recommendedName>
        <fullName evidence="6">Flagellar secretion chaperone FliS</fullName>
    </recommendedName>
</protein>
<dbReference type="GO" id="GO:0005829">
    <property type="term" value="C:cytosol"/>
    <property type="evidence" value="ECO:0007669"/>
    <property type="project" value="UniProtKB-SubCell"/>
</dbReference>
<dbReference type="Proteomes" id="UP000033618">
    <property type="component" value="Unassembled WGS sequence"/>
</dbReference>
<name>A0A0F5K2X4_9BURK</name>
<keyword evidence="3 6" id="KW-0963">Cytoplasm</keyword>
<comment type="caution">
    <text evidence="7">The sequence shown here is derived from an EMBL/GenBank/DDBJ whole genome shotgun (WGS) entry which is preliminary data.</text>
</comment>
<accession>A0A0F5K2X4</accession>
<dbReference type="GO" id="GO:0071973">
    <property type="term" value="P:bacterial-type flagellum-dependent cell motility"/>
    <property type="evidence" value="ECO:0007669"/>
    <property type="project" value="TreeGrafter"/>
</dbReference>
<dbReference type="PATRIC" id="fig|28092.6.peg.1623"/>
<dbReference type="RefSeq" id="WP_024904077.1">
    <property type="nucleotide sequence ID" value="NZ_CADFGU010000003.1"/>
</dbReference>
<dbReference type="PANTHER" id="PTHR34773">
    <property type="entry name" value="FLAGELLAR SECRETION CHAPERONE FLIS"/>
    <property type="match status" value="1"/>
</dbReference>
<gene>
    <name evidence="7" type="ORF">WM40_06875</name>
</gene>
<evidence type="ECO:0000256" key="3">
    <source>
        <dbReference type="ARBA" id="ARBA00022490"/>
    </source>
</evidence>
<comment type="similarity">
    <text evidence="2 6">Belongs to the FliS family.</text>
</comment>
<dbReference type="STRING" id="28092.WM40_06875"/>
<dbReference type="Gene3D" id="1.20.120.340">
    <property type="entry name" value="Flagellar protein FliS"/>
    <property type="match status" value="1"/>
</dbReference>
<dbReference type="Pfam" id="PF02561">
    <property type="entry name" value="FliS"/>
    <property type="match status" value="1"/>
</dbReference>
<dbReference type="CDD" id="cd16098">
    <property type="entry name" value="FliS"/>
    <property type="match status" value="1"/>
</dbReference>
<keyword evidence="8" id="KW-1185">Reference proteome</keyword>
<dbReference type="InterPro" id="IPR036584">
    <property type="entry name" value="FliS_sf"/>
</dbReference>
<evidence type="ECO:0000256" key="5">
    <source>
        <dbReference type="ARBA" id="ARBA00023186"/>
    </source>
</evidence>
<proteinExistence type="inferred from homology"/>
<dbReference type="EMBL" id="LAQU01000005">
    <property type="protein sequence ID" value="KKB64214.1"/>
    <property type="molecule type" value="Genomic_DNA"/>
</dbReference>
<organism evidence="7 8">
    <name type="scientific">Robbsia andropogonis</name>
    <dbReference type="NCBI Taxonomy" id="28092"/>
    <lineage>
        <taxon>Bacteria</taxon>
        <taxon>Pseudomonadati</taxon>
        <taxon>Pseudomonadota</taxon>
        <taxon>Betaproteobacteria</taxon>
        <taxon>Burkholderiales</taxon>
        <taxon>Burkholderiaceae</taxon>
        <taxon>Robbsia</taxon>
    </lineage>
</organism>